<evidence type="ECO:0000256" key="1">
    <source>
        <dbReference type="ARBA" id="ARBA00001957"/>
    </source>
</evidence>
<dbReference type="Pfam" id="PF16197">
    <property type="entry name" value="KAsynt_C_assoc"/>
    <property type="match status" value="1"/>
</dbReference>
<reference evidence="13 14" key="1">
    <citation type="submission" date="2019-08" db="EMBL/GenBank/DDBJ databases">
        <title>Deep-cultivation of Planctomycetes and their phenomic and genomic characterization uncovers novel biology.</title>
        <authorList>
            <person name="Wiegand S."/>
            <person name="Jogler M."/>
            <person name="Boedeker C."/>
            <person name="Pinto D."/>
            <person name="Vollmers J."/>
            <person name="Rivas-Marin E."/>
            <person name="Kohn T."/>
            <person name="Peeters S.H."/>
            <person name="Heuer A."/>
            <person name="Rast P."/>
            <person name="Oberbeckmann S."/>
            <person name="Bunk B."/>
            <person name="Jeske O."/>
            <person name="Meyerdierks A."/>
            <person name="Storesund J.E."/>
            <person name="Kallscheuer N."/>
            <person name="Luecker S."/>
            <person name="Lage O.M."/>
            <person name="Pohl T."/>
            <person name="Merkel B.J."/>
            <person name="Hornburger P."/>
            <person name="Mueller R.-W."/>
            <person name="Bruemmer F."/>
            <person name="Labrenz M."/>
            <person name="Spormann A.M."/>
            <person name="Op den Camp H."/>
            <person name="Overmann J."/>
            <person name="Amann R."/>
            <person name="Jetten M.S.M."/>
            <person name="Mascher T."/>
            <person name="Medema M.H."/>
            <person name="Devos D.P."/>
            <person name="Kaster A.-K."/>
            <person name="Ovreas L."/>
            <person name="Rohde M."/>
            <person name="Galperin M.Y."/>
            <person name="Jogler C."/>
        </authorList>
    </citation>
    <scope>NUCLEOTIDE SEQUENCE [LARGE SCALE GENOMIC DNA]</scope>
    <source>
        <strain evidence="13 14">OJF2</strain>
    </source>
</reference>
<feature type="domain" description="Carrier" evidence="11">
    <location>
        <begin position="3213"/>
        <end position="3287"/>
    </location>
</feature>
<dbReference type="SMART" id="SM00827">
    <property type="entry name" value="PKS_AT"/>
    <property type="match status" value="1"/>
</dbReference>
<dbReference type="InterPro" id="IPR016036">
    <property type="entry name" value="Malonyl_transacylase_ACP-bd"/>
</dbReference>
<evidence type="ECO:0000256" key="8">
    <source>
        <dbReference type="ARBA" id="ARBA00029443"/>
    </source>
</evidence>
<feature type="domain" description="Carrier" evidence="11">
    <location>
        <begin position="2112"/>
        <end position="2189"/>
    </location>
</feature>
<dbReference type="Pfam" id="PF00550">
    <property type="entry name" value="PP-binding"/>
    <property type="match status" value="3"/>
</dbReference>
<dbReference type="PROSITE" id="PS00012">
    <property type="entry name" value="PHOSPHOPANTETHEINE"/>
    <property type="match status" value="1"/>
</dbReference>
<dbReference type="Proteomes" id="UP000324233">
    <property type="component" value="Chromosome"/>
</dbReference>
<feature type="compositionally biased region" description="Polar residues" evidence="10">
    <location>
        <begin position="1588"/>
        <end position="1603"/>
    </location>
</feature>
<evidence type="ECO:0000256" key="2">
    <source>
        <dbReference type="ARBA" id="ARBA00006432"/>
    </source>
</evidence>
<evidence type="ECO:0000313" key="13">
    <source>
        <dbReference type="EMBL" id="QEH34734.1"/>
    </source>
</evidence>
<dbReference type="SMART" id="SM01294">
    <property type="entry name" value="PKS_PP_betabranch"/>
    <property type="match status" value="1"/>
</dbReference>
<dbReference type="SMART" id="SM00823">
    <property type="entry name" value="PKS_PP"/>
    <property type="match status" value="3"/>
</dbReference>
<dbReference type="InterPro" id="IPR036291">
    <property type="entry name" value="NAD(P)-bd_dom_sf"/>
</dbReference>
<dbReference type="EMBL" id="CP042997">
    <property type="protein sequence ID" value="QEH34734.1"/>
    <property type="molecule type" value="Genomic_DNA"/>
</dbReference>
<dbReference type="InterPro" id="IPR009081">
    <property type="entry name" value="PP-bd_ACP"/>
</dbReference>
<dbReference type="Pfam" id="PF00698">
    <property type="entry name" value="Acyl_transf_1"/>
    <property type="match status" value="1"/>
</dbReference>
<feature type="compositionally biased region" description="Gly residues" evidence="10">
    <location>
        <begin position="2098"/>
        <end position="2107"/>
    </location>
</feature>
<dbReference type="Pfam" id="PF13193">
    <property type="entry name" value="AMP-binding_C"/>
    <property type="match status" value="1"/>
</dbReference>
<evidence type="ECO:0000313" key="14">
    <source>
        <dbReference type="Proteomes" id="UP000324233"/>
    </source>
</evidence>
<dbReference type="InterPro" id="IPR001242">
    <property type="entry name" value="Condensation_dom"/>
</dbReference>
<keyword evidence="6" id="KW-0276">Fatty acid metabolism</keyword>
<dbReference type="Gene3D" id="3.40.47.10">
    <property type="match status" value="1"/>
</dbReference>
<dbReference type="GO" id="GO:0004312">
    <property type="term" value="F:fatty acid synthase activity"/>
    <property type="evidence" value="ECO:0007669"/>
    <property type="project" value="TreeGrafter"/>
</dbReference>
<feature type="domain" description="Carrier" evidence="11">
    <location>
        <begin position="611"/>
        <end position="688"/>
    </location>
</feature>
<dbReference type="InterPro" id="IPR045851">
    <property type="entry name" value="AMP-bd_C_sf"/>
</dbReference>
<dbReference type="InterPro" id="IPR020845">
    <property type="entry name" value="AMP-binding_CS"/>
</dbReference>
<dbReference type="InterPro" id="IPR032821">
    <property type="entry name" value="PKS_assoc"/>
</dbReference>
<dbReference type="SUPFAM" id="SSF52777">
    <property type="entry name" value="CoA-dependent acyltransferases"/>
    <property type="match status" value="4"/>
</dbReference>
<dbReference type="CDD" id="cd00833">
    <property type="entry name" value="PKS"/>
    <property type="match status" value="1"/>
</dbReference>
<dbReference type="SMART" id="SM00822">
    <property type="entry name" value="PKS_KR"/>
    <property type="match status" value="1"/>
</dbReference>
<dbReference type="InterPro" id="IPR014031">
    <property type="entry name" value="Ketoacyl_synth_C"/>
</dbReference>
<keyword evidence="14" id="KW-1185">Reference proteome</keyword>
<dbReference type="SUPFAM" id="SSF52151">
    <property type="entry name" value="FabD/lysophospholipase-like"/>
    <property type="match status" value="1"/>
</dbReference>
<evidence type="ECO:0000256" key="10">
    <source>
        <dbReference type="SAM" id="MobiDB-lite"/>
    </source>
</evidence>
<dbReference type="Pfam" id="PF00501">
    <property type="entry name" value="AMP-binding"/>
    <property type="match status" value="2"/>
</dbReference>
<dbReference type="CDD" id="cd08955">
    <property type="entry name" value="KR_2_FAS_SDR_x"/>
    <property type="match status" value="1"/>
</dbReference>
<comment type="cofactor">
    <cofactor evidence="1">
        <name>pantetheine 4'-phosphate</name>
        <dbReference type="ChEBI" id="CHEBI:47942"/>
    </cofactor>
</comment>
<dbReference type="Pfam" id="PF02801">
    <property type="entry name" value="Ketoacyl-synt_C"/>
    <property type="match status" value="1"/>
</dbReference>
<dbReference type="SMART" id="SM00825">
    <property type="entry name" value="PKS_KS"/>
    <property type="match status" value="1"/>
</dbReference>
<dbReference type="Pfam" id="PF00109">
    <property type="entry name" value="ketoacyl-synt"/>
    <property type="match status" value="1"/>
</dbReference>
<dbReference type="PROSITE" id="PS50075">
    <property type="entry name" value="CARRIER"/>
    <property type="match status" value="3"/>
</dbReference>
<evidence type="ECO:0000256" key="9">
    <source>
        <dbReference type="ARBA" id="ARBA00054155"/>
    </source>
</evidence>
<dbReference type="PROSITE" id="PS00455">
    <property type="entry name" value="AMP_BINDING"/>
    <property type="match status" value="1"/>
</dbReference>
<dbReference type="InterPro" id="IPR036736">
    <property type="entry name" value="ACP-like_sf"/>
</dbReference>
<gene>
    <name evidence="13" type="primary">tycC</name>
    <name evidence="13" type="ORF">OJF2_32760</name>
</gene>
<evidence type="ECO:0000259" key="11">
    <source>
        <dbReference type="PROSITE" id="PS50075"/>
    </source>
</evidence>
<dbReference type="KEGG" id="agv:OJF2_32760"/>
<dbReference type="InterPro" id="IPR020841">
    <property type="entry name" value="PKS_Beta-ketoAc_synthase_dom"/>
</dbReference>
<dbReference type="InterPro" id="IPR018201">
    <property type="entry name" value="Ketoacyl_synth_AS"/>
</dbReference>
<dbReference type="CDD" id="cd05930">
    <property type="entry name" value="A_NRPS"/>
    <property type="match status" value="1"/>
</dbReference>
<dbReference type="SUPFAM" id="SSF51735">
    <property type="entry name" value="NAD(P)-binding Rossmann-fold domains"/>
    <property type="match status" value="2"/>
</dbReference>
<evidence type="ECO:0000256" key="3">
    <source>
        <dbReference type="ARBA" id="ARBA00022450"/>
    </source>
</evidence>
<name>A0A5B9W3B6_9BACT</name>
<dbReference type="Gene3D" id="3.40.50.720">
    <property type="entry name" value="NAD(P)-binding Rossmann-like Domain"/>
    <property type="match status" value="1"/>
</dbReference>
<dbReference type="PANTHER" id="PTHR43775:SF37">
    <property type="entry name" value="SI:DKEY-61P9.11"/>
    <property type="match status" value="1"/>
</dbReference>
<dbReference type="InterPro" id="IPR016039">
    <property type="entry name" value="Thiolase-like"/>
</dbReference>
<sequence length="3819" mass="402724">MTSRPKTAEPFESLTELLGSRAAEGPDRPLFSFLADGDGDVAGSDLPALSRGELMLRSRALAARLQAKGLAGSRALLLFPPGLEFLVGFFGCLHAGVVAVPAYPPRLNRPMTRLRSIAADAEPAVVLTCVSQRGLIGRWREGVPELTAREFLITDEGPGAGEVADLATGWEDPRAGRDTLAFLQYTSGSTADPKGVMITHGNLLANSALIRGLFAATQDDRGVFWLPLFHDMGLIGGVLQTLYCGGSSTLMSPVSFLQRPLRWLEAISRTGAAISGGPNFAYDLCVEKTTPGQRASLDLSRWRIAFNGAEPVRAETLDRFAEAFAPAGFRREAFLPCYGLAESTLMVAGRTLGPGWSPVLVDAGQLDRGLAAAPAGAAPSRLLVGHGGPLEDAEVVIADRETGLRCDEGRVGEILVSGPSVARGYWNRPGETASTFAATVPGLEGRAFLRTGDLGFLRDGELVVTGRIKDLIILRGRNLYPQDIERTVEGCHPSLRPGGCAAFSAEVEGGERLVVVQEVERPRRGEPSDEALAAIRAAVAEQHDVEVHSIRLIKPLGLPRTSSGKVQRHACRTAFLDGGLEVVAAWDRAAAGHAATGTPAEPVAEAPPAARSRREIARWLAERIARTLGLGPDEVDPTRPLASFGLGSVEAVGLAGDLGSLLGCPVSPLLVYDHPTIDAIAAFLGDEPATSPSARVEPPPVDPSREPIAVIGIGCRFPGAEGPSAFWSLLAEGREAIGHVPASRRSESAAEARGIPSRGGFLDDVAGFDADFFGIAPREAALIDPQHRLLLEVAWEAMEDAGLVPSKLAGSRVGVFVGVSTNDYAQIQSRRRSRADAYRVTGGAGSIAANRLSYAFDFRGPSLAVDTACSSSLVAVHLACKSLREGESTLALAGGVNLILSPEVAENFARLGFLSPDGRCKAFDARADGYVRGEGAGVVVLKPLSRALADGDPILGLIRGGAVNQDGRTNGITAPSGAAQEAVLRDAYRDAGVSPGDVAYVEAHGTGTLLGDPIEAAALGAVLAEGRPAGLPCAIGSVKTNVGHLEAAAGVAGLIKAVLSLRHGLLPPSLNFDEPNPYIPFDALGLRVPTAPEPLPAADGDGPAIVGVSSFGFGGTNAHLVLERFAAAPGEPPAADPGPFLVPISARSEESLRSLAKAVGGRLAAPDAPAIADVAATLANRREHHEHRAAIVAADCATLLDGIDAFLAGKSRPGVASGRRPAHGRPQVAFVFSGQGGLWPGVGRALAESEPAFREALEACDHALSLHGDRSLHAAFFGHDEPPATGDPGYDQPLQFAIQVAIAALWKSWGIEPDVVLGHSVGEVAAAHLAGILSLDDAARIITHRGRSMRRAAGRGRMLAAAIDAAEARERLAGRGETLSLAAINGPRSVSISGEPDAIAALAAELRAGSRAARDVDVSIAFHGPQMDGPRAELEAALSGLSPSPGAVRFVSTVTGGELRGDELDARYWGRNVREPVLFEPALRVLAAEGFRVALEVGAHPIHAAGIAASLGEGGTGPRPVVVGSLRRGEDRRSTLLDAAAALYAAGCDLDWERLAPRGRLVPLPTYPWSRAEYWLEDEPEPPAAAPSSNGHATNGHGSNGHATNGHGRLADIAAANGHAAGGDGPTLLHRLLWEPAPDRGAASPDLAGHWRILGRSAGELGRRIEEAGGTWEAGELPRRTRPDLGLRGVIDARPLDLAPASDLASIEEGHRVILGGLLEVVREIAAIDGPARPRLWIVTRGARRVVDGDPAPDLVQAPLWGFGRSLALEYPEAWGGLIDLDPAAGADVADAIAAAIREPGGDDAIAARGGRHHAARLEPIDASPTGAEGLTIRPSGTYLITGGLGDLGLAVARDLVARGARRLVLLGRTPLPPRASWQALEAGDPSAPRVAAIRELEDRGATVLTAAADAADRPSMERLLDDLARAFPPIRGVIHAAGVVRPRPATEIDEAALAETLRPKVAGGWNLHELTGGLDLDFFVLFSSVASLWGSPKQVDYAAANGFLDALAEARRTAGLPALSVNWGPWGEVGMASREGRNDAMALLGLRPLAAGPALEALDLLAGGPHAQAAVVDADWARLKSLHARDGRNRLLERMGGSPGGDGGAGRGRRADGEPLLQVVRRQLAGVLRTTPEKVDPEKTLTMLGLDSLTALEVKAGLEAELGIVLPLSLLLQGSTVGALTAAVEPLLDGDAAGTDDEPRAPGEAHAAIAATATPTLSFGQQMVWYAHQFAEGARAYNIGGAGRVRGPVDLAALRRSLGRMVSRHEAMRTAFDDSRGAPEFRLLDAREVLADEPSWFLVEDARGLDDPGIRTRIDELASRPFDLARGPLFRVHVLELGGEGHAILITFHHIVSDFWSLAVFVDELGRLYAGEREGRGDEAESALAPISHGYADFVRWQHAWLDGAPGRRSWAYWSRQLGGELPVLDLPTDRPRPAVRSQRGATLHLNLDPARTAALVELGRSRGCSLYVTILAALQVLLSRYSGQDDVIVGSPVSGRTRPDWERLIGYFVNLLPMRGDLSGNPTFEEYMGRLRRVVAEGLEHQDFPFSQLAARLQPRPDLSRSPLFQVMYIHQRAHRLDEAGLTPFSLGADGLDMVVHGLPVESLATDRHAALFDLTLTTAMRGDRLALSLEYATDLFEAGTAGRMAEGLLSLLADVAADPTRRIGDLDIVGDTQRTRMVAATAGAELPASSHETIHERFEARAALTPDAPAIVSGGDVLTYRELDRRADLLARRLAARGVGPEVVVGLLVASWPTRVVGLLGVLKAGGAYLPLDPDLPAERRAAMVEDAGASLVLTDLPPGRRDGLAGRDAMGLDGEATGGAEPAAARPARRPAGGNLAYVIFTSGSTGRAKGVMVSHASLLAAGDAWAAAYRLRQEPLRHLQAAAFSFDVFTGDWVRALTTGGTLVACPRDVLLDPPALAGLIRRERIDCLELVPAVAEALARQLQAEGRGLDGIRLLAVGSDMLRGRLYRTLVELIGPEGRVVNSYGLTEATIDSTYFEGSRFEDEEDGRVPIGRPYPGTRAYVLDAQMAPVPPGVVGELYLGGPGVARGYAGSPGATAARFVPDPFGEVPGARLYRTGDLVRWRADGNLDYLARADRQLKINGVRIEPAEIEEALLSHPAAREAVVEARDAGRGRRRLVAYATLDGPPGGRPDADELRGWLRRRLPEAMVPAALVLLDEFPLSPNGKIDRRALPDPAPEAADSEGYVAPRTPAEATLARIAEGLLEVDRVGIRDNVFAMGIDSILGIQLISRARGEGLSLSPADLFRYPTIAELAAAPGILPDASAARAQRPLESTEPFALVPDPALRERLAAGSPAEDLFPLTPVQEGILYHATASPGGGLYVEQLVCRIEGGLDEAAFREAWRRVVAHHPALRSSIAAAPDGRHYQVVRADDGSLDLPFAAEDLRGMDPSGREGRIAAFLEADQARGFDPSRPPLMRLALFRLEDAAYQLAWTIHHVVADGWSLGILLRDAIAAYGAIARGEEPAFAANRPFRDYIARLDGRAPDGAEAFWRAALRGVSGPTPLGLDGPAGDRPAHHVAGPMEEIGRALPPSVARGLNEVARAGQVTLNTVLQGAWALLLSRYAGRDDVVFGVTVAGRPAELPGMESMVGVFINTLPLRVRADDAEWLVPWLQGVQRRAAGLRPYEALPLSAIHEWSEVPPGRPLFESLLIVQNLPLAGLLGREAGRLGIRSAHYRERTHHPITITVVPGNEIDVKVGYDAGRFDREAIGSLLGQFSHLLESIAADPERRLGAFALAGELSGHAGLAGWDPGEGDGAGLAGPDDLDIDIEGLSEQELDALISELGPTSGNES</sequence>
<dbReference type="PANTHER" id="PTHR43775">
    <property type="entry name" value="FATTY ACID SYNTHASE"/>
    <property type="match status" value="1"/>
</dbReference>
<keyword evidence="4" id="KW-0597">Phosphoprotein</keyword>
<dbReference type="CDD" id="cd05931">
    <property type="entry name" value="FAAL"/>
    <property type="match status" value="1"/>
</dbReference>
<dbReference type="InterPro" id="IPR020806">
    <property type="entry name" value="PKS_PP-bd"/>
</dbReference>
<keyword evidence="3" id="KW-0596">Phosphopantetheine</keyword>
<accession>A0A5B9W3B6</accession>
<dbReference type="SUPFAM" id="SSF55048">
    <property type="entry name" value="Probable ACP-binding domain of malonyl-CoA ACP transacylase"/>
    <property type="match status" value="1"/>
</dbReference>
<evidence type="ECO:0000256" key="4">
    <source>
        <dbReference type="ARBA" id="ARBA00022553"/>
    </source>
</evidence>
<dbReference type="GO" id="GO:0071766">
    <property type="term" value="P:Actinobacterium-type cell wall biogenesis"/>
    <property type="evidence" value="ECO:0007669"/>
    <property type="project" value="UniProtKB-ARBA"/>
</dbReference>
<dbReference type="GO" id="GO:0031177">
    <property type="term" value="F:phosphopantetheine binding"/>
    <property type="evidence" value="ECO:0007669"/>
    <property type="project" value="InterPro"/>
</dbReference>
<keyword evidence="5" id="KW-0808">Transferase</keyword>
<dbReference type="RefSeq" id="WP_148594614.1">
    <property type="nucleotide sequence ID" value="NZ_CP042997.1"/>
</dbReference>
<dbReference type="FunFam" id="3.40.50.12780:FF:000013">
    <property type="entry name" value="Long-chain-fatty-acid--AMP ligase FadD32"/>
    <property type="match status" value="1"/>
</dbReference>
<dbReference type="InterPro" id="IPR010071">
    <property type="entry name" value="AA_adenyl_dom"/>
</dbReference>
<dbReference type="Gene3D" id="3.30.70.3290">
    <property type="match status" value="1"/>
</dbReference>
<feature type="compositionally biased region" description="Low complexity" evidence="10">
    <location>
        <begin position="2818"/>
        <end position="2832"/>
    </location>
</feature>
<comment type="function">
    <text evidence="9">Involved in production of the polyketide antibiotic thailandamide.</text>
</comment>
<dbReference type="PROSITE" id="PS52004">
    <property type="entry name" value="KS3_2"/>
    <property type="match status" value="1"/>
</dbReference>
<proteinExistence type="inferred from homology"/>
<feature type="domain" description="Ketosynthase family 3 (KS3)" evidence="12">
    <location>
        <begin position="705"/>
        <end position="1124"/>
    </location>
</feature>
<dbReference type="FunFam" id="3.40.47.10:FF:000019">
    <property type="entry name" value="Polyketide synthase type I"/>
    <property type="match status" value="1"/>
</dbReference>
<dbReference type="Pfam" id="PF23024">
    <property type="entry name" value="AMP-dom_DIP2-like"/>
    <property type="match status" value="1"/>
</dbReference>
<protein>
    <submittedName>
        <fullName evidence="13">Tyrocidine synthase 3</fullName>
    </submittedName>
</protein>
<dbReference type="SUPFAM" id="SSF56801">
    <property type="entry name" value="Acetyl-CoA synthetase-like"/>
    <property type="match status" value="2"/>
</dbReference>
<dbReference type="FunFam" id="2.30.38.10:FF:000001">
    <property type="entry name" value="Non-ribosomal peptide synthetase PvdI"/>
    <property type="match status" value="1"/>
</dbReference>
<dbReference type="Pfam" id="PF00668">
    <property type="entry name" value="Condensation"/>
    <property type="match status" value="2"/>
</dbReference>
<dbReference type="OrthoDB" id="219272at2"/>
<dbReference type="InterPro" id="IPR006162">
    <property type="entry name" value="Ppantetheine_attach_site"/>
</dbReference>
<dbReference type="Gene3D" id="3.40.50.980">
    <property type="match status" value="2"/>
</dbReference>
<dbReference type="Gene3D" id="3.40.366.10">
    <property type="entry name" value="Malonyl-Coenzyme A Acyl Carrier Protein, domain 2"/>
    <property type="match status" value="1"/>
</dbReference>
<organism evidence="13 14">
    <name type="scientific">Aquisphaera giovannonii</name>
    <dbReference type="NCBI Taxonomy" id="406548"/>
    <lineage>
        <taxon>Bacteria</taxon>
        <taxon>Pseudomonadati</taxon>
        <taxon>Planctomycetota</taxon>
        <taxon>Planctomycetia</taxon>
        <taxon>Isosphaerales</taxon>
        <taxon>Isosphaeraceae</taxon>
        <taxon>Aquisphaera</taxon>
    </lineage>
</organism>
<comment type="similarity">
    <text evidence="2">Belongs to the ATP-dependent AMP-binding enzyme family.</text>
</comment>
<dbReference type="InterPro" id="IPR040097">
    <property type="entry name" value="FAAL/FAAC"/>
</dbReference>
<dbReference type="InterPro" id="IPR014030">
    <property type="entry name" value="Ketoacyl_synth_N"/>
</dbReference>
<dbReference type="SUPFAM" id="SSF53901">
    <property type="entry name" value="Thiolase-like"/>
    <property type="match status" value="1"/>
</dbReference>
<dbReference type="SUPFAM" id="SSF47336">
    <property type="entry name" value="ACP-like"/>
    <property type="match status" value="3"/>
</dbReference>
<dbReference type="GO" id="GO:0006633">
    <property type="term" value="P:fatty acid biosynthetic process"/>
    <property type="evidence" value="ECO:0007669"/>
    <property type="project" value="InterPro"/>
</dbReference>
<evidence type="ECO:0000256" key="6">
    <source>
        <dbReference type="ARBA" id="ARBA00022832"/>
    </source>
</evidence>
<dbReference type="Gene3D" id="1.10.1200.10">
    <property type="entry name" value="ACP-like"/>
    <property type="match status" value="3"/>
</dbReference>
<dbReference type="PROSITE" id="PS00606">
    <property type="entry name" value="KS3_1"/>
    <property type="match status" value="1"/>
</dbReference>
<dbReference type="Pfam" id="PF08659">
    <property type="entry name" value="KR"/>
    <property type="match status" value="1"/>
</dbReference>
<dbReference type="GO" id="GO:0004315">
    <property type="term" value="F:3-oxoacyl-[acyl-carrier-protein] synthase activity"/>
    <property type="evidence" value="ECO:0007669"/>
    <property type="project" value="InterPro"/>
</dbReference>
<dbReference type="Gene3D" id="3.40.50.12780">
    <property type="entry name" value="N-terminal domain of ligase-like"/>
    <property type="match status" value="1"/>
</dbReference>
<dbReference type="InterPro" id="IPR016035">
    <property type="entry name" value="Acyl_Trfase/lysoPLipase"/>
</dbReference>
<dbReference type="InterPro" id="IPR025110">
    <property type="entry name" value="AMP-bd_C"/>
</dbReference>
<dbReference type="InterPro" id="IPR001227">
    <property type="entry name" value="Ac_transferase_dom_sf"/>
</dbReference>
<dbReference type="InterPro" id="IPR042099">
    <property type="entry name" value="ANL_N_sf"/>
</dbReference>
<feature type="region of interest" description="Disordered" evidence="10">
    <location>
        <begin position="2092"/>
        <end position="2114"/>
    </location>
</feature>
<dbReference type="Gene3D" id="3.30.559.10">
    <property type="entry name" value="Chloramphenicol acetyltransferase-like domain"/>
    <property type="match status" value="2"/>
</dbReference>
<dbReference type="InterPro" id="IPR050091">
    <property type="entry name" value="PKS_NRPS_Biosynth_Enz"/>
</dbReference>
<dbReference type="InterPro" id="IPR013968">
    <property type="entry name" value="PKS_KR"/>
</dbReference>
<feature type="region of interest" description="Disordered" evidence="10">
    <location>
        <begin position="2808"/>
        <end position="2832"/>
    </location>
</feature>
<dbReference type="InterPro" id="IPR000873">
    <property type="entry name" value="AMP-dep_synth/lig_dom"/>
</dbReference>
<dbReference type="CDD" id="cd19543">
    <property type="entry name" value="DCL_NRPS"/>
    <property type="match status" value="1"/>
</dbReference>
<evidence type="ECO:0000259" key="12">
    <source>
        <dbReference type="PROSITE" id="PS52004"/>
    </source>
</evidence>
<comment type="similarity">
    <text evidence="8">In the C-terminal section; belongs to the NRP synthetase family.</text>
</comment>
<evidence type="ECO:0000256" key="7">
    <source>
        <dbReference type="ARBA" id="ARBA00023098"/>
    </source>
</evidence>
<evidence type="ECO:0000256" key="5">
    <source>
        <dbReference type="ARBA" id="ARBA00022679"/>
    </source>
</evidence>
<dbReference type="CDD" id="cd19531">
    <property type="entry name" value="LCL_NRPS-like"/>
    <property type="match status" value="1"/>
</dbReference>
<feature type="region of interest" description="Disordered" evidence="10">
    <location>
        <begin position="1579"/>
        <end position="1607"/>
    </location>
</feature>
<dbReference type="Gene3D" id="3.30.300.30">
    <property type="match status" value="2"/>
</dbReference>
<keyword evidence="7" id="KW-0443">Lipid metabolism</keyword>
<dbReference type="InterPro" id="IPR023213">
    <property type="entry name" value="CAT-like_dom_sf"/>
</dbReference>
<dbReference type="InterPro" id="IPR057326">
    <property type="entry name" value="KR_dom"/>
</dbReference>
<dbReference type="NCBIfam" id="TIGR01733">
    <property type="entry name" value="AA-adenyl-dom"/>
    <property type="match status" value="1"/>
</dbReference>
<dbReference type="Gene3D" id="3.30.559.30">
    <property type="entry name" value="Nonribosomal peptide synthetase, condensation domain"/>
    <property type="match status" value="2"/>
</dbReference>
<dbReference type="Gene3D" id="2.30.38.10">
    <property type="entry name" value="Luciferase, Domain 3"/>
    <property type="match status" value="1"/>
</dbReference>
<dbReference type="InterPro" id="IPR014043">
    <property type="entry name" value="Acyl_transferase_dom"/>
</dbReference>